<dbReference type="InterPro" id="IPR011933">
    <property type="entry name" value="Double_TM_dom"/>
</dbReference>
<accession>A0A507ZR43</accession>
<dbReference type="InterPro" id="IPR036465">
    <property type="entry name" value="vWFA_dom_sf"/>
</dbReference>
<dbReference type="AlphaFoldDB" id="A0A507ZR43"/>
<evidence type="ECO:0000313" key="4">
    <source>
        <dbReference type="Proteomes" id="UP000317169"/>
    </source>
</evidence>
<proteinExistence type="predicted"/>
<name>A0A507ZR43_9FLAO</name>
<dbReference type="InterPro" id="IPR024163">
    <property type="entry name" value="Aerotolerance_reg_N"/>
</dbReference>
<dbReference type="OrthoDB" id="9810200at2"/>
<dbReference type="RefSeq" id="WP_141421529.1">
    <property type="nucleotide sequence ID" value="NZ_VIAR01000005.1"/>
</dbReference>
<comment type="caution">
    <text evidence="3">The sequence shown here is derived from an EMBL/GenBank/DDBJ whole genome shotgun (WGS) entry which is preliminary data.</text>
</comment>
<feature type="transmembrane region" description="Helical" evidence="1">
    <location>
        <begin position="6"/>
        <end position="24"/>
    </location>
</feature>
<reference evidence="3 4" key="1">
    <citation type="submission" date="2019-06" db="EMBL/GenBank/DDBJ databases">
        <title>Flavibacter putida gen. nov., sp. nov., a novel marine bacterium of the family Flavobacteriaceae isolated from coastal seawater.</title>
        <authorList>
            <person name="Feng X."/>
        </authorList>
    </citation>
    <scope>NUCLEOTIDE SEQUENCE [LARGE SCALE GENOMIC DNA]</scope>
    <source>
        <strain evidence="3 4">PLHSN227</strain>
    </source>
</reference>
<evidence type="ECO:0000313" key="3">
    <source>
        <dbReference type="EMBL" id="TQD39081.1"/>
    </source>
</evidence>
<keyword evidence="4" id="KW-1185">Reference proteome</keyword>
<dbReference type="PANTHER" id="PTHR37464">
    <property type="entry name" value="BLL2463 PROTEIN"/>
    <property type="match status" value="1"/>
</dbReference>
<organism evidence="3 4">
    <name type="scientific">Haloflavibacter putidus</name>
    <dbReference type="NCBI Taxonomy" id="2576776"/>
    <lineage>
        <taxon>Bacteria</taxon>
        <taxon>Pseudomonadati</taxon>
        <taxon>Bacteroidota</taxon>
        <taxon>Flavobacteriia</taxon>
        <taxon>Flavobacteriales</taxon>
        <taxon>Flavobacteriaceae</taxon>
        <taxon>Haloflavibacter</taxon>
    </lineage>
</organism>
<dbReference type="NCBIfam" id="TIGR02226">
    <property type="entry name" value="two_anch"/>
    <property type="match status" value="1"/>
</dbReference>
<feature type="domain" description="Aerotolerance regulator N-terminal" evidence="2">
    <location>
        <begin position="1"/>
        <end position="76"/>
    </location>
</feature>
<feature type="transmembrane region" description="Helical" evidence="1">
    <location>
        <begin position="620"/>
        <end position="642"/>
    </location>
</feature>
<dbReference type="EMBL" id="VIAR01000005">
    <property type="protein sequence ID" value="TQD39081.1"/>
    <property type="molecule type" value="Genomic_DNA"/>
</dbReference>
<dbReference type="Pfam" id="PF07584">
    <property type="entry name" value="BatA"/>
    <property type="match status" value="1"/>
</dbReference>
<keyword evidence="1" id="KW-0812">Transmembrane</keyword>
<protein>
    <recommendedName>
        <fullName evidence="2">Aerotolerance regulator N-terminal domain-containing protein</fullName>
    </recommendedName>
</protein>
<evidence type="ECO:0000256" key="1">
    <source>
        <dbReference type="SAM" id="Phobius"/>
    </source>
</evidence>
<evidence type="ECO:0000259" key="2">
    <source>
        <dbReference type="Pfam" id="PF07584"/>
    </source>
</evidence>
<dbReference type="Proteomes" id="UP000317169">
    <property type="component" value="Unassembled WGS sequence"/>
</dbReference>
<dbReference type="Gene3D" id="3.40.50.410">
    <property type="entry name" value="von Willebrand factor, type A domain"/>
    <property type="match status" value="1"/>
</dbReference>
<gene>
    <name evidence="3" type="ORF">FKR84_06705</name>
</gene>
<feature type="transmembrane region" description="Helical" evidence="1">
    <location>
        <begin position="56"/>
        <end position="78"/>
    </location>
</feature>
<keyword evidence="1" id="KW-0472">Membrane</keyword>
<sequence length="643" mass="73625">MLFKHPEFLYALFLLIIPIIIHFFQLRKFKIQAFTNVAFLKKVKLQTRKSSKIKKWLVLLSRMLLFAAVIVAFAQPYIPSSQEALKEQERVIYLDNSFSMQQKNAKGVLLKQAIQELLKNIPKEEEFSLLTNNAVFKNVRLNEIKNELLQINYSPKGLNLKTAYLKAAQLFSENPASKKNFIAISDFQKSNLQEEVRFSPQHEVNLLQLSSKEPLNYFIKSAKITTENPSTYTLKVNLQANKKSENTIPVGVYTKNGLFAKTSAGFKETDTASVRFSLPKTEFINAKITIEDKGLAYDNNFHISLPKNQPIKVAVISNDNDTYLQKIFGKKEAFQLDVFSLSKANYSILEKADFIILNELENIPNSLRSLLENHSKENGSLALIPSVKADLSAYNTLLQKLGAGKFTEAGNEALKITDIKFSHPLYEGVFNKEVRNFEYPKVEKHFDYSGYGNTILSYNNQQAFLSNRENIYVFTAAISASNSNFKQSPLIVPTFYNMAKQSLALPKLYYTVNRLNKISIPVNLGQDKVLKIGKEKEDFIPRQQKFNEQVNLELEDFPETDGHYMVKNKEQIIENLSFNYSREESDLKPGDLGKFKNANIQNSIANYFTESIKQTQINALWKWFVIFAIGFLLLEVLLLKFLK</sequence>
<keyword evidence="1" id="KW-1133">Transmembrane helix</keyword>
<dbReference type="PANTHER" id="PTHR37464:SF1">
    <property type="entry name" value="BLL2463 PROTEIN"/>
    <property type="match status" value="1"/>
</dbReference>